<organism evidence="7 8">
    <name type="scientific">Arsenophonus apicola</name>
    <dbReference type="NCBI Taxonomy" id="2879119"/>
    <lineage>
        <taxon>Bacteria</taxon>
        <taxon>Pseudomonadati</taxon>
        <taxon>Pseudomonadota</taxon>
        <taxon>Gammaproteobacteria</taxon>
        <taxon>Enterobacterales</taxon>
        <taxon>Morganellaceae</taxon>
        <taxon>Arsenophonus</taxon>
    </lineage>
</organism>
<comment type="function">
    <text evidence="5">Could be a nuclease involved in processing of the 5'-end of pre-16S rRNA.</text>
</comment>
<dbReference type="RefSeq" id="WP_280937608.1">
    <property type="nucleotide sequence ID" value="NZ_CP123759.1"/>
</dbReference>
<dbReference type="Proteomes" id="UP001231859">
    <property type="component" value="Chromosome"/>
</dbReference>
<keyword evidence="3 5" id="KW-0540">Nuclease</keyword>
<evidence type="ECO:0000256" key="4">
    <source>
        <dbReference type="ARBA" id="ARBA00022801"/>
    </source>
</evidence>
<dbReference type="PANTHER" id="PTHR33317">
    <property type="entry name" value="POLYNUCLEOTIDYL TRANSFERASE, RIBONUCLEASE H-LIKE SUPERFAMILY PROTEIN"/>
    <property type="match status" value="1"/>
</dbReference>
<dbReference type="PANTHER" id="PTHR33317:SF4">
    <property type="entry name" value="POLYNUCLEOTIDYL TRANSFERASE, RIBONUCLEASE H-LIKE SUPERFAMILY PROTEIN"/>
    <property type="match status" value="1"/>
</dbReference>
<sequence>MANRTIIAFDFGTLSIGIAIGQEITATARPLTAIKAKDGKPNWSEIEKILQEWQPELAIVGLPLNMDGTEQPISNQARKFANRLHGRFGIQVTLHDERLTTIEARAQLFNQGGYRALNKSKIDSISAVIILESWFEQHA</sequence>
<evidence type="ECO:0000259" key="6">
    <source>
        <dbReference type="SMART" id="SM00732"/>
    </source>
</evidence>
<accession>A0ABY8P140</accession>
<keyword evidence="4 5" id="KW-0378">Hydrolase</keyword>
<dbReference type="EMBL" id="CP123759">
    <property type="protein sequence ID" value="WGO82927.1"/>
    <property type="molecule type" value="Genomic_DNA"/>
</dbReference>
<dbReference type="InterPro" id="IPR006641">
    <property type="entry name" value="YqgF/RNaseH-like_dom"/>
</dbReference>
<dbReference type="SUPFAM" id="SSF53098">
    <property type="entry name" value="Ribonuclease H-like"/>
    <property type="match status" value="1"/>
</dbReference>
<dbReference type="Pfam" id="PF03652">
    <property type="entry name" value="RuvX"/>
    <property type="match status" value="1"/>
</dbReference>
<keyword evidence="1 5" id="KW-0963">Cytoplasm</keyword>
<evidence type="ECO:0000256" key="3">
    <source>
        <dbReference type="ARBA" id="ARBA00022722"/>
    </source>
</evidence>
<dbReference type="InterPro" id="IPR012337">
    <property type="entry name" value="RNaseH-like_sf"/>
</dbReference>
<evidence type="ECO:0000256" key="2">
    <source>
        <dbReference type="ARBA" id="ARBA00022517"/>
    </source>
</evidence>
<evidence type="ECO:0000256" key="5">
    <source>
        <dbReference type="HAMAP-Rule" id="MF_00651"/>
    </source>
</evidence>
<dbReference type="Gene3D" id="3.30.420.140">
    <property type="entry name" value="YqgF/RNase H-like domain"/>
    <property type="match status" value="1"/>
</dbReference>
<dbReference type="SMART" id="SM00732">
    <property type="entry name" value="YqgFc"/>
    <property type="match status" value="1"/>
</dbReference>
<dbReference type="InterPro" id="IPR037027">
    <property type="entry name" value="YqgF/RNaseH-like_dom_sf"/>
</dbReference>
<keyword evidence="2 5" id="KW-0690">Ribosome biogenesis</keyword>
<dbReference type="HAMAP" id="MF_00651">
    <property type="entry name" value="Nuclease_YqgF"/>
    <property type="match status" value="1"/>
</dbReference>
<gene>
    <name evidence="7" type="primary">ruvX</name>
    <name evidence="5" type="synonym">yqgF</name>
    <name evidence="7" type="ORF">QG404_11300</name>
</gene>
<evidence type="ECO:0000256" key="1">
    <source>
        <dbReference type="ARBA" id="ARBA00022490"/>
    </source>
</evidence>
<dbReference type="InterPro" id="IPR005227">
    <property type="entry name" value="YqgF"/>
</dbReference>
<dbReference type="CDD" id="cd16964">
    <property type="entry name" value="YqgF"/>
    <property type="match status" value="1"/>
</dbReference>
<evidence type="ECO:0000313" key="8">
    <source>
        <dbReference type="Proteomes" id="UP001231859"/>
    </source>
</evidence>
<name>A0ABY8P140_9GAMM</name>
<comment type="subcellular location">
    <subcellularLocation>
        <location evidence="5">Cytoplasm</location>
    </subcellularLocation>
</comment>
<feature type="domain" description="YqgF/RNase H-like" evidence="6">
    <location>
        <begin position="4"/>
        <end position="104"/>
    </location>
</feature>
<comment type="similarity">
    <text evidence="5">Belongs to the YqgF HJR family.</text>
</comment>
<protein>
    <recommendedName>
        <fullName evidence="5">Putative pre-16S rRNA nuclease</fullName>
        <ecNumber evidence="5">3.1.-.-</ecNumber>
    </recommendedName>
</protein>
<dbReference type="NCBIfam" id="TIGR00250">
    <property type="entry name" value="RNAse_H_YqgF"/>
    <property type="match status" value="1"/>
</dbReference>
<reference evidence="7 8" key="1">
    <citation type="submission" date="2023-04" db="EMBL/GenBank/DDBJ databases">
        <title>Genome dynamics across the evolutionary transition to endosymbiosis.</title>
        <authorList>
            <person name="Siozios S."/>
            <person name="Nadal-Jimenez P."/>
            <person name="Azagi T."/>
            <person name="Sprong H."/>
            <person name="Frost C.L."/>
            <person name="Parratt S.R."/>
            <person name="Taylor G."/>
            <person name="Brettell L."/>
            <person name="Lew K.C."/>
            <person name="Croft L."/>
            <person name="King K.C."/>
            <person name="Brockhurst M.A."/>
            <person name="Hypsa V."/>
            <person name="Novakova E."/>
            <person name="Darby A.C."/>
            <person name="Hurst G.D.D."/>
        </authorList>
    </citation>
    <scope>NUCLEOTIDE SEQUENCE [LARGE SCALE GENOMIC DNA]</scope>
    <source>
        <strain evidence="8">aApi_AU</strain>
    </source>
</reference>
<proteinExistence type="inferred from homology"/>
<keyword evidence="8" id="KW-1185">Reference proteome</keyword>
<dbReference type="EC" id="3.1.-.-" evidence="5"/>
<evidence type="ECO:0000313" key="7">
    <source>
        <dbReference type="EMBL" id="WGO82927.1"/>
    </source>
</evidence>